<dbReference type="InterPro" id="IPR005225">
    <property type="entry name" value="Small_GTP-bd"/>
</dbReference>
<feature type="binding site" evidence="6">
    <location>
        <position position="119"/>
    </location>
    <ligand>
        <name>(6S)-5-formyl-5,6,7,8-tetrahydrofolate</name>
        <dbReference type="ChEBI" id="CHEBI:57457"/>
    </ligand>
</feature>
<dbReference type="Gene3D" id="1.20.120.430">
    <property type="entry name" value="tRNA modification GTPase MnmE domain 2"/>
    <property type="match status" value="1"/>
</dbReference>
<keyword evidence="4 6" id="KW-0630">Potassium</keyword>
<evidence type="ECO:0000256" key="1">
    <source>
        <dbReference type="ARBA" id="ARBA00011043"/>
    </source>
</evidence>
<feature type="binding site" evidence="6">
    <location>
        <position position="250"/>
    </location>
    <ligand>
        <name>K(+)</name>
        <dbReference type="ChEBI" id="CHEBI:29103"/>
    </ligand>
</feature>
<dbReference type="CDD" id="cd04164">
    <property type="entry name" value="trmE"/>
    <property type="match status" value="1"/>
</dbReference>
<dbReference type="Pfam" id="PF12631">
    <property type="entry name" value="MnmE_helical"/>
    <property type="match status" value="1"/>
</dbReference>
<keyword evidence="10" id="KW-1185">Reference proteome</keyword>
<organism evidence="9 10">
    <name type="scientific">Mesomycoplasma conjunctivae (strain ATCC 25834 / NCTC 10147 / HRC/581)</name>
    <name type="common">Mycoplasma conjunctivae</name>
    <dbReference type="NCBI Taxonomy" id="572263"/>
    <lineage>
        <taxon>Bacteria</taxon>
        <taxon>Bacillati</taxon>
        <taxon>Mycoplasmatota</taxon>
        <taxon>Mycoplasmoidales</taxon>
        <taxon>Metamycoplasmataceae</taxon>
        <taxon>Mesomycoplasma</taxon>
    </lineage>
</organism>
<comment type="subunit">
    <text evidence="6">Homodimer. Heterotetramer of two MnmE and two MnmG subunits.</text>
</comment>
<keyword evidence="6" id="KW-0460">Magnesium</keyword>
<dbReference type="eggNOG" id="COG0486">
    <property type="taxonomic scope" value="Bacteria"/>
</dbReference>
<dbReference type="GO" id="GO:0005829">
    <property type="term" value="C:cytosol"/>
    <property type="evidence" value="ECO:0007669"/>
    <property type="project" value="TreeGrafter"/>
</dbReference>
<feature type="binding site" evidence="6">
    <location>
        <position position="245"/>
    </location>
    <ligand>
        <name>K(+)</name>
        <dbReference type="ChEBI" id="CHEBI:29103"/>
    </ligand>
</feature>
<dbReference type="Gene3D" id="3.40.50.300">
    <property type="entry name" value="P-loop containing nucleotide triphosphate hydrolases"/>
    <property type="match status" value="1"/>
</dbReference>
<evidence type="ECO:0000256" key="6">
    <source>
        <dbReference type="HAMAP-Rule" id="MF_00379"/>
    </source>
</evidence>
<evidence type="ECO:0000313" key="9">
    <source>
        <dbReference type="EMBL" id="CAT05296.1"/>
    </source>
</evidence>
<feature type="binding site" evidence="6">
    <location>
        <position position="251"/>
    </location>
    <ligand>
        <name>Mg(2+)</name>
        <dbReference type="ChEBI" id="CHEBI:18420"/>
    </ligand>
</feature>
<feature type="binding site" evidence="6">
    <location>
        <position position="79"/>
    </location>
    <ligand>
        <name>(6S)-5-formyl-5,6,7,8-tetrahydrofolate</name>
        <dbReference type="ChEBI" id="CHEBI:57457"/>
    </ligand>
</feature>
<dbReference type="InterPro" id="IPR031168">
    <property type="entry name" value="G_TrmE"/>
</dbReference>
<evidence type="ECO:0000259" key="8">
    <source>
        <dbReference type="PROSITE" id="PS51709"/>
    </source>
</evidence>
<protein>
    <recommendedName>
        <fullName evidence="6">tRNA modification GTPase MnmE</fullName>
        <ecNumber evidence="6">3.6.-.-</ecNumber>
    </recommendedName>
</protein>
<dbReference type="HAMAP" id="MF_00379">
    <property type="entry name" value="GTPase_MnmE"/>
    <property type="match status" value="1"/>
</dbReference>
<evidence type="ECO:0000313" key="10">
    <source>
        <dbReference type="Proteomes" id="UP000001491"/>
    </source>
</evidence>
<dbReference type="CDD" id="cd14858">
    <property type="entry name" value="TrmE_N"/>
    <property type="match status" value="1"/>
</dbReference>
<evidence type="ECO:0000256" key="3">
    <source>
        <dbReference type="ARBA" id="ARBA00022741"/>
    </source>
</evidence>
<dbReference type="NCBIfam" id="TIGR00231">
    <property type="entry name" value="small_GTP"/>
    <property type="match status" value="1"/>
</dbReference>
<feature type="binding site" evidence="6">
    <location>
        <position position="226"/>
    </location>
    <ligand>
        <name>K(+)</name>
        <dbReference type="ChEBI" id="CHEBI:29103"/>
    </ligand>
</feature>
<accession>C5J733</accession>
<keyword evidence="6" id="KW-0963">Cytoplasm</keyword>
<feature type="binding site" evidence="6">
    <location>
        <begin position="270"/>
        <end position="273"/>
    </location>
    <ligand>
        <name>GTP</name>
        <dbReference type="ChEBI" id="CHEBI:37565"/>
    </ligand>
</feature>
<dbReference type="PRINTS" id="PR00326">
    <property type="entry name" value="GTP1OBG"/>
</dbReference>
<dbReference type="KEGG" id="mco:MCJ_005990"/>
<comment type="cofactor">
    <cofactor evidence="6">
        <name>K(+)</name>
        <dbReference type="ChEBI" id="CHEBI:29103"/>
    </cofactor>
    <text evidence="6">Binds 1 potassium ion per subunit.</text>
</comment>
<dbReference type="HOGENOM" id="CLU_019624_4_1_14"/>
<feature type="binding site" evidence="6">
    <location>
        <begin position="245"/>
        <end position="251"/>
    </location>
    <ligand>
        <name>GTP</name>
        <dbReference type="ChEBI" id="CHEBI:37565"/>
    </ligand>
</feature>
<dbReference type="NCBIfam" id="TIGR00450">
    <property type="entry name" value="mnmE_trmE_thdF"/>
    <property type="match status" value="1"/>
</dbReference>
<comment type="function">
    <text evidence="6">Exhibits a very high intrinsic GTPase hydrolysis rate. Involved in the addition of a carboxymethylaminomethyl (cmnm) group at the wobble position (U34) of certain tRNAs, forming tRNA-cmnm(5)s(2)U34.</text>
</comment>
<dbReference type="InterPro" id="IPR025867">
    <property type="entry name" value="MnmE_helical"/>
</dbReference>
<evidence type="ECO:0000256" key="4">
    <source>
        <dbReference type="ARBA" id="ARBA00022958"/>
    </source>
</evidence>
<dbReference type="GO" id="GO:0046872">
    <property type="term" value="F:metal ion binding"/>
    <property type="evidence" value="ECO:0007669"/>
    <property type="project" value="UniProtKB-KW"/>
</dbReference>
<sequence>MLNDTIVAIASGQVNQAISIIRISGDNAFQIMEQIFSGKIGKSQQITYGWIHDKGQKIDEVLVLWFEGSKNFVGQPTVEINAHGGVLNTNIILELILSTKLARLANPGEFSMRSFLNGKMDLVKAQAINDLIHAQTRSQHSLALKQFEGHTSKYISELIVDLEAIIGIIEVNIDYPEYDDVEEMTSQILLPTIDKLEQKFANLLERANRSRLIFEGIKVTIVGVPNSGKSSLLNALLKENKAIVSEIAGTTRDVVEGNFQIDNILFKVSDTAGIRKAKDQIEQIGIQKAFEQISKNDLIIHVIDSQKGFDKTDQEIASTITNQVYIQVYNKADLIEAKQKNQIYISAKNDEIETLISEIKKKYHFLQIDDDFVSNTRQISQIRMALISLKEAKIALLNNLGPDVAIVDIRQAWKDLKSILGQADDEDLLDSIFSNFCLGK</sequence>
<keyword evidence="3 6" id="KW-0547">Nucleotide-binding</keyword>
<dbReference type="EC" id="3.6.-.-" evidence="6"/>
<dbReference type="Pfam" id="PF10396">
    <property type="entry name" value="TrmE_N"/>
    <property type="match status" value="1"/>
</dbReference>
<evidence type="ECO:0000256" key="7">
    <source>
        <dbReference type="RuleBase" id="RU003313"/>
    </source>
</evidence>
<dbReference type="GO" id="GO:0005525">
    <property type="term" value="F:GTP binding"/>
    <property type="evidence" value="ECO:0007669"/>
    <property type="project" value="UniProtKB-UniRule"/>
</dbReference>
<dbReference type="PANTHER" id="PTHR42714">
    <property type="entry name" value="TRNA MODIFICATION GTPASE GTPBP3"/>
    <property type="match status" value="1"/>
</dbReference>
<feature type="binding site" evidence="6">
    <location>
        <position position="440"/>
    </location>
    <ligand>
        <name>(6S)-5-formyl-5,6,7,8-tetrahydrofolate</name>
        <dbReference type="ChEBI" id="CHEBI:57457"/>
    </ligand>
</feature>
<dbReference type="Gene3D" id="3.30.1360.120">
    <property type="entry name" value="Probable tRNA modification gtpase trme, domain 1"/>
    <property type="match status" value="1"/>
</dbReference>
<dbReference type="SUPFAM" id="SSF103025">
    <property type="entry name" value="Folate-binding domain"/>
    <property type="match status" value="1"/>
</dbReference>
<dbReference type="Pfam" id="PF01926">
    <property type="entry name" value="MMR_HSR1"/>
    <property type="match status" value="1"/>
</dbReference>
<feature type="binding site" evidence="6">
    <location>
        <position position="22"/>
    </location>
    <ligand>
        <name>(6S)-5-formyl-5,6,7,8-tetrahydrofolate</name>
        <dbReference type="ChEBI" id="CHEBI:57457"/>
    </ligand>
</feature>
<comment type="similarity">
    <text evidence="1 6 7">Belongs to the TRAFAC class TrmE-Era-EngA-EngB-Septin-like GTPase superfamily. TrmE GTPase family.</text>
</comment>
<keyword evidence="5 6" id="KW-0342">GTP-binding</keyword>
<dbReference type="SUPFAM" id="SSF52540">
    <property type="entry name" value="P-loop containing nucleoside triphosphate hydrolases"/>
    <property type="match status" value="1"/>
</dbReference>
<name>C5J733_MESCH</name>
<comment type="caution">
    <text evidence="6">Lacks conserved residue(s) required for the propagation of feature annotation.</text>
</comment>
<dbReference type="PANTHER" id="PTHR42714:SF2">
    <property type="entry name" value="TRNA MODIFICATION GTPASE GTPBP3, MITOCHONDRIAL"/>
    <property type="match status" value="1"/>
</dbReference>
<feature type="binding site" evidence="6">
    <location>
        <position position="230"/>
    </location>
    <ligand>
        <name>Mg(2+)</name>
        <dbReference type="ChEBI" id="CHEBI:18420"/>
    </ligand>
</feature>
<proteinExistence type="inferred from homology"/>
<comment type="subcellular location">
    <subcellularLocation>
        <location evidence="6">Cytoplasm</location>
    </subcellularLocation>
</comment>
<keyword evidence="6" id="KW-0378">Hydrolase</keyword>
<dbReference type="InterPro" id="IPR004520">
    <property type="entry name" value="GTPase_MnmE"/>
</dbReference>
<dbReference type="InterPro" id="IPR027368">
    <property type="entry name" value="MnmE_dom2"/>
</dbReference>
<feature type="binding site" evidence="6">
    <location>
        <begin position="330"/>
        <end position="333"/>
    </location>
    <ligand>
        <name>GTP</name>
        <dbReference type="ChEBI" id="CHEBI:37565"/>
    </ligand>
</feature>
<dbReference type="GO" id="GO:0030488">
    <property type="term" value="P:tRNA methylation"/>
    <property type="evidence" value="ECO:0007669"/>
    <property type="project" value="TreeGrafter"/>
</dbReference>
<dbReference type="InterPro" id="IPR027417">
    <property type="entry name" value="P-loop_NTPase"/>
</dbReference>
<gene>
    <name evidence="6 9" type="primary">mnmE</name>
    <name evidence="6" type="synonym">trmE</name>
    <name evidence="9" type="ordered locus">MCJ_005990</name>
</gene>
<dbReference type="SUPFAM" id="SSF116878">
    <property type="entry name" value="TrmE connector domain"/>
    <property type="match status" value="1"/>
</dbReference>
<dbReference type="EMBL" id="FM864216">
    <property type="protein sequence ID" value="CAT05296.1"/>
    <property type="molecule type" value="Genomic_DNA"/>
</dbReference>
<dbReference type="PROSITE" id="PS51709">
    <property type="entry name" value="G_TRME"/>
    <property type="match status" value="1"/>
</dbReference>
<feature type="binding site" evidence="6">
    <location>
        <begin position="226"/>
        <end position="231"/>
    </location>
    <ligand>
        <name>GTP</name>
        <dbReference type="ChEBI" id="CHEBI:37565"/>
    </ligand>
</feature>
<dbReference type="AlphaFoldDB" id="C5J733"/>
<reference evidence="10" key="1">
    <citation type="journal article" date="2009" name="BMC Bioinformatics">
        <title>The Mycoplasma conjunctivae genome sequencing, annotation and analysis.</title>
        <authorList>
            <person name="Calderon-Copete S.P."/>
            <person name="Wigger G."/>
            <person name="Wunderlin C."/>
            <person name="Schmidheini T."/>
            <person name="Frey J."/>
            <person name="Quail M.A."/>
            <person name="Falquet L."/>
        </authorList>
    </citation>
    <scope>NUCLEOTIDE SEQUENCE [LARGE SCALE GENOMIC DNA]</scope>
    <source>
        <strain evidence="10">ATCC 25834 / NCTC 10147 / HRC/581</strain>
    </source>
</reference>
<dbReference type="GO" id="GO:0003924">
    <property type="term" value="F:GTPase activity"/>
    <property type="evidence" value="ECO:0007669"/>
    <property type="project" value="UniProtKB-UniRule"/>
</dbReference>
<evidence type="ECO:0000256" key="5">
    <source>
        <dbReference type="ARBA" id="ARBA00023134"/>
    </source>
</evidence>
<keyword evidence="6" id="KW-0479">Metal-binding</keyword>
<dbReference type="InterPro" id="IPR006073">
    <property type="entry name" value="GTP-bd"/>
</dbReference>
<feature type="domain" description="TrmE-type G" evidence="8">
    <location>
        <begin position="216"/>
        <end position="364"/>
    </location>
</feature>
<dbReference type="InterPro" id="IPR027266">
    <property type="entry name" value="TrmE/GcvT-like"/>
</dbReference>
<dbReference type="Proteomes" id="UP000001491">
    <property type="component" value="Chromosome"/>
</dbReference>
<feature type="binding site" evidence="6">
    <location>
        <position position="247"/>
    </location>
    <ligand>
        <name>K(+)</name>
        <dbReference type="ChEBI" id="CHEBI:29103"/>
    </ligand>
</feature>
<dbReference type="InterPro" id="IPR018948">
    <property type="entry name" value="GTP-bd_TrmE_N"/>
</dbReference>
<dbReference type="GO" id="GO:0002098">
    <property type="term" value="P:tRNA wobble uridine modification"/>
    <property type="evidence" value="ECO:0007669"/>
    <property type="project" value="TreeGrafter"/>
</dbReference>
<keyword evidence="2 6" id="KW-0819">tRNA processing</keyword>
<evidence type="ECO:0000256" key="2">
    <source>
        <dbReference type="ARBA" id="ARBA00022694"/>
    </source>
</evidence>